<evidence type="ECO:0000259" key="1">
    <source>
        <dbReference type="PROSITE" id="PS51471"/>
    </source>
</evidence>
<dbReference type="Gene3D" id="2.60.120.590">
    <property type="entry name" value="Alpha-ketoglutarate-dependent dioxygenase AlkB-like"/>
    <property type="match status" value="1"/>
</dbReference>
<accession>A0ABP0PZG4</accession>
<gene>
    <name evidence="2" type="ORF">SCF082_LOCUS38576</name>
    <name evidence="3" type="ORF">SCF082_LOCUS38960</name>
</gene>
<dbReference type="InterPro" id="IPR032854">
    <property type="entry name" value="ALKBH3"/>
</dbReference>
<feature type="domain" description="Fe2OG dioxygenase" evidence="1">
    <location>
        <begin position="254"/>
        <end position="357"/>
    </location>
</feature>
<organism evidence="2 4">
    <name type="scientific">Durusdinium trenchii</name>
    <dbReference type="NCBI Taxonomy" id="1381693"/>
    <lineage>
        <taxon>Eukaryota</taxon>
        <taxon>Sar</taxon>
        <taxon>Alveolata</taxon>
        <taxon>Dinophyceae</taxon>
        <taxon>Suessiales</taxon>
        <taxon>Symbiodiniaceae</taxon>
        <taxon>Durusdinium</taxon>
    </lineage>
</organism>
<sequence>MEETEDVEEELPRSRSRSRDRLESNLVPRTCRFCGKHTICEFGREENLCSRRCYNQTMKGCDVLLWDGGEAKNWLHTEGLSKWSRQIDVAHGHQLLTKMTEGTLGKAGVPQMKAKDAIKTIEELRQGAWAQIEPPRKELPLETVAEMGFKGDWEMVIEDNPLRSYAAVCRQAIDSDLAWKWFETLQTQLPWQDPTDEKYQKNGKTIARRTIFVVDQGCNCTYKYSGVAVKPFPETDFLAEIRKKCVEIAGLPVQPNSCNINLYRDGHDAVGWHTDDEPLFEGDYNDICILSLSLGSSRTFQVKKKGGKRDVALKSFVVSHGDLCTMEGRFQRHYLHAIQREPEVAEPRINLTWRYITKHNHSDGCNLQGEGN</sequence>
<dbReference type="InterPro" id="IPR005123">
    <property type="entry name" value="Oxoglu/Fe-dep_dioxygenase_dom"/>
</dbReference>
<protein>
    <submittedName>
        <fullName evidence="2">Alpha-ketoglutarate-dependent dioxygenase alkB homolog 3 (Alkylated DNA repair protein alkB homolog 3)</fullName>
    </submittedName>
</protein>
<dbReference type="InterPro" id="IPR027450">
    <property type="entry name" value="AlkB-like"/>
</dbReference>
<evidence type="ECO:0000313" key="3">
    <source>
        <dbReference type="EMBL" id="CAK9081934.1"/>
    </source>
</evidence>
<dbReference type="EMBL" id="CAXAMM010038795">
    <property type="protein sequence ID" value="CAK9080973.1"/>
    <property type="molecule type" value="Genomic_DNA"/>
</dbReference>
<evidence type="ECO:0000313" key="4">
    <source>
        <dbReference type="Proteomes" id="UP001642464"/>
    </source>
</evidence>
<reference evidence="2 4" key="1">
    <citation type="submission" date="2024-02" db="EMBL/GenBank/DDBJ databases">
        <authorList>
            <person name="Chen Y."/>
            <person name="Shah S."/>
            <person name="Dougan E. K."/>
            <person name="Thang M."/>
            <person name="Chan C."/>
        </authorList>
    </citation>
    <scope>NUCLEOTIDE SEQUENCE [LARGE SCALE GENOMIC DNA]</scope>
</reference>
<dbReference type="Pfam" id="PF13532">
    <property type="entry name" value="2OG-FeII_Oxy_2"/>
    <property type="match status" value="1"/>
</dbReference>
<dbReference type="GO" id="GO:0051213">
    <property type="term" value="F:dioxygenase activity"/>
    <property type="evidence" value="ECO:0007669"/>
    <property type="project" value="UniProtKB-KW"/>
</dbReference>
<name>A0ABP0PZG4_9DINO</name>
<comment type="caution">
    <text evidence="2">The sequence shown here is derived from an EMBL/GenBank/DDBJ whole genome shotgun (WGS) entry which is preliminary data.</text>
</comment>
<keyword evidence="2" id="KW-0223">Dioxygenase</keyword>
<dbReference type="Proteomes" id="UP001642464">
    <property type="component" value="Unassembled WGS sequence"/>
</dbReference>
<dbReference type="PANTHER" id="PTHR31212">
    <property type="entry name" value="ALPHA-KETOGLUTARATE-DEPENDENT DIOXYGENASE ALKB HOMOLOG 3"/>
    <property type="match status" value="1"/>
</dbReference>
<proteinExistence type="predicted"/>
<keyword evidence="4" id="KW-1185">Reference proteome</keyword>
<dbReference type="SUPFAM" id="SSF51197">
    <property type="entry name" value="Clavaminate synthase-like"/>
    <property type="match status" value="1"/>
</dbReference>
<dbReference type="InterPro" id="IPR037151">
    <property type="entry name" value="AlkB-like_sf"/>
</dbReference>
<keyword evidence="2" id="KW-0560">Oxidoreductase</keyword>
<dbReference type="PROSITE" id="PS51471">
    <property type="entry name" value="FE2OG_OXY"/>
    <property type="match status" value="1"/>
</dbReference>
<dbReference type="PANTHER" id="PTHR31212:SF4">
    <property type="entry name" value="ALPHA-KETOGLUTARATE-DEPENDENT DIOXYGENASE ALKB HOMOLOG 3"/>
    <property type="match status" value="1"/>
</dbReference>
<evidence type="ECO:0000313" key="2">
    <source>
        <dbReference type="EMBL" id="CAK9080973.1"/>
    </source>
</evidence>
<dbReference type="EMBL" id="CAXAMM010038906">
    <property type="protein sequence ID" value="CAK9081934.1"/>
    <property type="molecule type" value="Genomic_DNA"/>
</dbReference>